<name>A0A1F7XCD9_9BACT</name>
<proteinExistence type="predicted"/>
<gene>
    <name evidence="1" type="ORF">A2V80_01655</name>
</gene>
<accession>A0A1F7XCD9</accession>
<dbReference type="Proteomes" id="UP000179013">
    <property type="component" value="Unassembled WGS sequence"/>
</dbReference>
<sequence length="90" mass="10670">MKETREAEMTSLSEARNFQKLITFRDIFKRLSQITWSVRTTEERFLVGTPDNEKALLDQYVFLGEKFISLANEFKNELSKFDEKTKGERL</sequence>
<reference evidence="1 2" key="1">
    <citation type="journal article" date="2016" name="Nat. Commun.">
        <title>Thousands of microbial genomes shed light on interconnected biogeochemical processes in an aquifer system.</title>
        <authorList>
            <person name="Anantharaman K."/>
            <person name="Brown C.T."/>
            <person name="Hug L.A."/>
            <person name="Sharon I."/>
            <person name="Castelle C.J."/>
            <person name="Probst A.J."/>
            <person name="Thomas B.C."/>
            <person name="Singh A."/>
            <person name="Wilkins M.J."/>
            <person name="Karaoz U."/>
            <person name="Brodie E.L."/>
            <person name="Williams K.H."/>
            <person name="Hubbard S.S."/>
            <person name="Banfield J.F."/>
        </authorList>
    </citation>
    <scope>NUCLEOTIDE SEQUENCE [LARGE SCALE GENOMIC DNA]</scope>
</reference>
<dbReference type="AlphaFoldDB" id="A0A1F7XCD9"/>
<evidence type="ECO:0000313" key="2">
    <source>
        <dbReference type="Proteomes" id="UP000179013"/>
    </source>
</evidence>
<dbReference type="EMBL" id="MGFU01000020">
    <property type="protein sequence ID" value="OGM12633.1"/>
    <property type="molecule type" value="Genomic_DNA"/>
</dbReference>
<organism evidence="1 2">
    <name type="scientific">Candidatus Woesebacteria bacterium RBG_16_39_8b</name>
    <dbReference type="NCBI Taxonomy" id="1802482"/>
    <lineage>
        <taxon>Bacteria</taxon>
        <taxon>Candidatus Woeseibacteriota</taxon>
    </lineage>
</organism>
<comment type="caution">
    <text evidence="1">The sequence shown here is derived from an EMBL/GenBank/DDBJ whole genome shotgun (WGS) entry which is preliminary data.</text>
</comment>
<protein>
    <submittedName>
        <fullName evidence="1">Uncharacterized protein</fullName>
    </submittedName>
</protein>
<evidence type="ECO:0000313" key="1">
    <source>
        <dbReference type="EMBL" id="OGM12633.1"/>
    </source>
</evidence>